<proteinExistence type="predicted"/>
<dbReference type="EMBL" id="ML732797">
    <property type="protein sequence ID" value="KAB8273316.1"/>
    <property type="molecule type" value="Genomic_DNA"/>
</dbReference>
<organism evidence="2 3">
    <name type="scientific">Aspergillus minisclerotigenes</name>
    <dbReference type="NCBI Taxonomy" id="656917"/>
    <lineage>
        <taxon>Eukaryota</taxon>
        <taxon>Fungi</taxon>
        <taxon>Dikarya</taxon>
        <taxon>Ascomycota</taxon>
        <taxon>Pezizomycotina</taxon>
        <taxon>Eurotiomycetes</taxon>
        <taxon>Eurotiomycetidae</taxon>
        <taxon>Eurotiales</taxon>
        <taxon>Aspergillaceae</taxon>
        <taxon>Aspergillus</taxon>
        <taxon>Aspergillus subgen. Circumdati</taxon>
    </lineage>
</organism>
<keyword evidence="3" id="KW-1185">Reference proteome</keyword>
<name>A0A5N6J3E3_9EURO</name>
<dbReference type="AlphaFoldDB" id="A0A5N6J3E3"/>
<dbReference type="Proteomes" id="UP000326289">
    <property type="component" value="Unassembled WGS sequence"/>
</dbReference>
<evidence type="ECO:0000256" key="1">
    <source>
        <dbReference type="SAM" id="MobiDB-lite"/>
    </source>
</evidence>
<evidence type="ECO:0000313" key="2">
    <source>
        <dbReference type="EMBL" id="KAB8273316.1"/>
    </source>
</evidence>
<reference evidence="2 3" key="1">
    <citation type="submission" date="2019-04" db="EMBL/GenBank/DDBJ databases">
        <title>Fungal friends and foes A comparative genomics study of 23 Aspergillus species from section Flavi.</title>
        <authorList>
            <consortium name="DOE Joint Genome Institute"/>
            <person name="Kjaerbolling I."/>
            <person name="Vesth T.C."/>
            <person name="Frisvad J.C."/>
            <person name="Nybo J.L."/>
            <person name="Theobald S."/>
            <person name="Kildgaard S."/>
            <person name="Petersen T.I."/>
            <person name="Kuo A."/>
            <person name="Sato A."/>
            <person name="Lyhne E.K."/>
            <person name="Kogle M.E."/>
            <person name="Wiebenga A."/>
            <person name="Kun R.S."/>
            <person name="Lubbers R.J."/>
            <person name="Makela M.R."/>
            <person name="Barry K."/>
            <person name="Chovatia M."/>
            <person name="Clum A."/>
            <person name="Daum C."/>
            <person name="Haridas S."/>
            <person name="He G."/>
            <person name="LaButti K."/>
            <person name="Lipzen A."/>
            <person name="Mondo S."/>
            <person name="Pangilinan J."/>
            <person name="Riley R."/>
            <person name="Salamov A."/>
            <person name="Simmons B.A."/>
            <person name="Magnuson J.K."/>
            <person name="Henrissat B."/>
            <person name="Mortensen U.H."/>
            <person name="Larsen T.O."/>
            <person name="De vries R.P."/>
            <person name="Grigoriev I.V."/>
            <person name="Machida M."/>
            <person name="Baker S.E."/>
            <person name="Andersen M.R."/>
        </authorList>
    </citation>
    <scope>NUCLEOTIDE SEQUENCE [LARGE SCALE GENOMIC DNA]</scope>
    <source>
        <strain evidence="2 3">CBS 117635</strain>
    </source>
</reference>
<feature type="region of interest" description="Disordered" evidence="1">
    <location>
        <begin position="1"/>
        <end position="37"/>
    </location>
</feature>
<sequence>MHLDVNNIKKPPLSTSYGRHDRTNKPLNSPRAHPRLKQDKARCMMMQKRAPGTLRHARTNTTLLSLLTHLTKGGAPSQRRPTIMQDGGCIRDPDVPVSSLSSHSTGLTKSRLCPPLTVHARVSLPGRSLRTLSGSLTCSFQVLEAVSKIPCTTSLFILGVCVCAAAGVPSEVNARPPICRLTRVSEKFLPYGFFRRLPHRFSQGIKWGDVICSDH</sequence>
<accession>A0A5N6J3E3</accession>
<evidence type="ECO:0000313" key="3">
    <source>
        <dbReference type="Proteomes" id="UP000326289"/>
    </source>
</evidence>
<gene>
    <name evidence="2" type="ORF">BDV30DRAFT_112576</name>
</gene>
<protein>
    <submittedName>
        <fullName evidence="2">Uncharacterized protein</fullName>
    </submittedName>
</protein>